<protein>
    <submittedName>
        <fullName evidence="10">Aminoadipate-semialdehyde synthase</fullName>
    </submittedName>
</protein>
<dbReference type="CDD" id="cd12189">
    <property type="entry name" value="LKR_SDH_like"/>
    <property type="match status" value="1"/>
</dbReference>
<name>A0A8C1U6T0_CYPCA</name>
<comment type="pathway">
    <text evidence="1">Amino-acid degradation; L-lysine degradation via saccharopine pathway; glutaryl-CoA from L-lysine: step 1/6.</text>
</comment>
<comment type="similarity">
    <text evidence="3">In the N-terminal section; belongs to the AlaDH/PNT family.</text>
</comment>
<keyword evidence="5" id="KW-0560">Oxidoreductase</keyword>
<dbReference type="Proteomes" id="UP000694700">
    <property type="component" value="Unplaced"/>
</dbReference>
<comment type="pathway">
    <text evidence="2">Amino-acid degradation; L-lysine degradation via saccharopine pathway; glutaryl-CoA from L-lysine: step 2/6.</text>
</comment>
<evidence type="ECO:0000256" key="1">
    <source>
        <dbReference type="ARBA" id="ARBA00004682"/>
    </source>
</evidence>
<dbReference type="InterPro" id="IPR036291">
    <property type="entry name" value="NAD(P)-bd_dom_sf"/>
</dbReference>
<sequence length="926" mass="103787">MLRLVRSQGRGFRGCVCCQRRFQHHRHHQQNPKSVIAIRREDVNVWERRAPLAPRHVREITAAGHKVLVQPSNRRAIHDRYYEKAGAVIQEDISEASLIVGVKRPPEEKVYPHKTYAFFSHTIKAQEANMGLLDDLLKKEVRLIDYEKMVDPNGYRIVAFGQWAGVAGMINILHGLGLRFLALGHHTPFMHIGMAHNYRNVSQAIQAVRDCGYEISLGLMPKSIGPLTFVFTGTGNVSKGAQDIFNELPCEYVEPHELKEVSESGDMTKVYGTVISRHHHLIRKSDGLYDPLEYENHPELYTSHFRETVAPYTTCLINGIYWDPHTPRLLRRLDAQRLIRPVIPASSSPDHGCPALPHKFLAICDISADTGGSIEFMTECTTIEKPFCMYDANQHIDHDSVEGNGILMCSIDNLPAQLPIEATEYFGDRLFPYIWEMAVITSNGKLTPKFEYIQKLRERRESEQILKKGGMKRVLLLGAGYVSGPVIEYLTRDAGTQVTVASNLLNQAEDMAAKYPNTIAMMLDITRQESHLESLIKDHDIVISMLPYAFHPQVAKHCIKMKVNMVTASYLSPAMKELQKSAEDAGITIVNEMGLDPGIDHMLAMECIDQAKADGCTVETYSSFCGGLPAPECSDNPLRYKFSWSPYGVLLNTISPAIYLKDNQVVSVPPGGALLDVTKPMDFMPGFNLEGFPNRDSTKYAQPYGIESAHTLIRGTLRFRGFSSAMSGFVKLGLINTEPCPQLGHTASPVSWVWIYGPFSIQLIKCFFFLNENIYYKYKTIMIYICKCHFVSYTERASLLGMLSEEPVPHADTILAAVAKHLEAKLSFAKGERDMIVMRNDVGIRHPIGELETKHISLVVYGDPDGYSAMAKTVGYPAAIAARMVLNDELTTKGLVVPMTKNIYSPLLKRLQEEGLQCITKSTISE</sequence>
<organism evidence="10 11">
    <name type="scientific">Cyprinus carpio</name>
    <name type="common">Common carp</name>
    <dbReference type="NCBI Taxonomy" id="7962"/>
    <lineage>
        <taxon>Eukaryota</taxon>
        <taxon>Metazoa</taxon>
        <taxon>Chordata</taxon>
        <taxon>Craniata</taxon>
        <taxon>Vertebrata</taxon>
        <taxon>Euteleostomi</taxon>
        <taxon>Actinopterygii</taxon>
        <taxon>Neopterygii</taxon>
        <taxon>Teleostei</taxon>
        <taxon>Ostariophysi</taxon>
        <taxon>Cypriniformes</taxon>
        <taxon>Cyprinidae</taxon>
        <taxon>Cyprininae</taxon>
        <taxon>Cyprinus</taxon>
    </lineage>
</organism>
<evidence type="ECO:0000256" key="6">
    <source>
        <dbReference type="ARBA" id="ARBA00023268"/>
    </source>
</evidence>
<dbReference type="SUPFAM" id="SSF52283">
    <property type="entry name" value="Formate/glycerate dehydrogenase catalytic domain-like"/>
    <property type="match status" value="1"/>
</dbReference>
<dbReference type="InterPro" id="IPR032095">
    <property type="entry name" value="Sacchrp_dh-like_C"/>
</dbReference>
<dbReference type="GO" id="GO:0004753">
    <property type="term" value="F:saccharopine dehydrogenase activity"/>
    <property type="evidence" value="ECO:0007669"/>
    <property type="project" value="TreeGrafter"/>
</dbReference>
<dbReference type="InterPro" id="IPR051168">
    <property type="entry name" value="AASS"/>
</dbReference>
<dbReference type="SUPFAM" id="SSF55347">
    <property type="entry name" value="Glyceraldehyde-3-phosphate dehydrogenase-like, C-terminal domain"/>
    <property type="match status" value="1"/>
</dbReference>
<dbReference type="Pfam" id="PF16653">
    <property type="entry name" value="Sacchrp_dh_C"/>
    <property type="match status" value="1"/>
</dbReference>
<accession>A0A8C1U6T0</accession>
<feature type="domain" description="Alanine dehydrogenase/pyridine nucleotide transhydrogenase N-terminal" evidence="9">
    <location>
        <begin position="37"/>
        <end position="167"/>
    </location>
</feature>
<comment type="similarity">
    <text evidence="7">In the C-terminal section; belongs to the saccharopine dehydrogenase family.</text>
</comment>
<dbReference type="Pfam" id="PF05222">
    <property type="entry name" value="AlaDh_PNT_N"/>
    <property type="match status" value="1"/>
</dbReference>
<dbReference type="GO" id="GO:0005737">
    <property type="term" value="C:cytoplasm"/>
    <property type="evidence" value="ECO:0007669"/>
    <property type="project" value="TreeGrafter"/>
</dbReference>
<keyword evidence="6" id="KW-0511">Multifunctional enzyme</keyword>
<evidence type="ECO:0000256" key="5">
    <source>
        <dbReference type="ARBA" id="ARBA00023002"/>
    </source>
</evidence>
<evidence type="ECO:0000259" key="8">
    <source>
        <dbReference type="SMART" id="SM01002"/>
    </source>
</evidence>
<evidence type="ECO:0000256" key="3">
    <source>
        <dbReference type="ARBA" id="ARBA00005624"/>
    </source>
</evidence>
<dbReference type="FunFam" id="3.40.50.720:FF:000087">
    <property type="entry name" value="alpha-aminoadipic semialdehyde synthase, mitochondrial"/>
    <property type="match status" value="1"/>
</dbReference>
<evidence type="ECO:0000256" key="4">
    <source>
        <dbReference type="ARBA" id="ARBA00022857"/>
    </source>
</evidence>
<evidence type="ECO:0000313" key="10">
    <source>
        <dbReference type="Ensembl" id="ENSCCRP00015032875.1"/>
    </source>
</evidence>
<dbReference type="GO" id="GO:0033512">
    <property type="term" value="P:L-lysine catabolic process to acetyl-CoA via saccharopine"/>
    <property type="evidence" value="ECO:0007669"/>
    <property type="project" value="UniProtKB-UniPathway"/>
</dbReference>
<dbReference type="Gene3D" id="3.40.50.720">
    <property type="entry name" value="NAD(P)-binding Rossmann-like Domain"/>
    <property type="match status" value="3"/>
</dbReference>
<dbReference type="Ensembl" id="ENSCCRT00015034016.1">
    <property type="protein sequence ID" value="ENSCCRP00015032875.1"/>
    <property type="gene ID" value="ENSCCRG00015011986.1"/>
</dbReference>
<dbReference type="InterPro" id="IPR005097">
    <property type="entry name" value="Sacchrp_dh_NADP-bd"/>
</dbReference>
<dbReference type="AlphaFoldDB" id="A0A8C1U6T0"/>
<keyword evidence="4" id="KW-0521">NADP</keyword>
<dbReference type="PANTHER" id="PTHR11133:SF22">
    <property type="entry name" value="ALPHA-AMINOADIPIC SEMIALDEHYDE SYNTHASE, MITOCHONDRIAL"/>
    <property type="match status" value="1"/>
</dbReference>
<reference evidence="10" key="1">
    <citation type="submission" date="2025-08" db="UniProtKB">
        <authorList>
            <consortium name="Ensembl"/>
        </authorList>
    </citation>
    <scope>IDENTIFICATION</scope>
</reference>
<dbReference type="UniPathway" id="UPA00868">
    <property type="reaction ID" value="UER00835"/>
</dbReference>
<dbReference type="SMART" id="SM01003">
    <property type="entry name" value="AlaDh_PNT_N"/>
    <property type="match status" value="1"/>
</dbReference>
<dbReference type="SMART" id="SM01002">
    <property type="entry name" value="AlaDh_PNT_C"/>
    <property type="match status" value="1"/>
</dbReference>
<proteinExistence type="inferred from homology"/>
<evidence type="ECO:0000256" key="7">
    <source>
        <dbReference type="ARBA" id="ARBA00025744"/>
    </source>
</evidence>
<dbReference type="InterPro" id="IPR007698">
    <property type="entry name" value="AlaDH/PNT_NAD(H)-bd"/>
</dbReference>
<feature type="domain" description="Alanine dehydrogenase/pyridine nucleotide transhydrogenase NAD(H)-binding" evidence="8">
    <location>
        <begin position="207"/>
        <end position="410"/>
    </location>
</feature>
<evidence type="ECO:0000313" key="11">
    <source>
        <dbReference type="Proteomes" id="UP000694700"/>
    </source>
</evidence>
<dbReference type="SUPFAM" id="SSF51735">
    <property type="entry name" value="NAD(P)-binding Rossmann-fold domains"/>
    <property type="match status" value="1"/>
</dbReference>
<dbReference type="Pfam" id="PF03435">
    <property type="entry name" value="Sacchrp_dh_NADP"/>
    <property type="match status" value="1"/>
</dbReference>
<dbReference type="InterPro" id="IPR007886">
    <property type="entry name" value="AlaDH/PNT_N"/>
</dbReference>
<evidence type="ECO:0000256" key="2">
    <source>
        <dbReference type="ARBA" id="ARBA00004720"/>
    </source>
</evidence>
<dbReference type="FunFam" id="3.40.50.720:FF:000072">
    <property type="entry name" value="Saccharopine dehydrogenase [NADP(+), L-glutamate-forming]"/>
    <property type="match status" value="1"/>
</dbReference>
<dbReference type="Gene3D" id="1.10.1870.10">
    <property type="entry name" value="Domain 3, Saccharopine reductase"/>
    <property type="match status" value="1"/>
</dbReference>
<dbReference type="Gene3D" id="3.30.360.10">
    <property type="entry name" value="Dihydrodipicolinate Reductase, domain 2"/>
    <property type="match status" value="1"/>
</dbReference>
<dbReference type="FunFam" id="3.30.360.10:FF:000008">
    <property type="entry name" value="Alpha-aminoadipic semialdehyde synthase, mitochondrial"/>
    <property type="match status" value="1"/>
</dbReference>
<dbReference type="PANTHER" id="PTHR11133">
    <property type="entry name" value="SACCHAROPINE DEHYDROGENASE"/>
    <property type="match status" value="1"/>
</dbReference>
<dbReference type="GO" id="GO:0019878">
    <property type="term" value="P:lysine biosynthetic process via aminoadipic acid"/>
    <property type="evidence" value="ECO:0007669"/>
    <property type="project" value="TreeGrafter"/>
</dbReference>
<evidence type="ECO:0000259" key="9">
    <source>
        <dbReference type="SMART" id="SM01003"/>
    </source>
</evidence>